<protein>
    <recommendedName>
        <fullName evidence="1">Bacterial HORMA domain-containing protein</fullName>
    </recommendedName>
</protein>
<dbReference type="InterPro" id="IPR041162">
    <property type="entry name" value="Bact_HORMA_1"/>
</dbReference>
<comment type="caution">
    <text evidence="2">The sequence shown here is derived from an EMBL/GenBank/DDBJ whole genome shotgun (WGS) entry which is preliminary data.</text>
</comment>
<dbReference type="RefSeq" id="WP_020890796.1">
    <property type="nucleotide sequence ID" value="NZ_BJYV01000035.1"/>
</dbReference>
<evidence type="ECO:0000313" key="2">
    <source>
        <dbReference type="EMBL" id="GEO24022.1"/>
    </source>
</evidence>
<dbReference type="Proteomes" id="UP000321301">
    <property type="component" value="Unassembled WGS sequence"/>
</dbReference>
<evidence type="ECO:0000313" key="3">
    <source>
        <dbReference type="Proteomes" id="UP000321301"/>
    </source>
</evidence>
<sequence length="170" mass="19858">MYNTYTNTGTYTVTDIRKTFEGFSADFRMIATRTGKRTMTEVESFINDILIWAETKNLDYVDIALIDSNKKPIKAVRYRVDENGKANQSDRAGNNNDWQNLPNTELRAVVTFTKKWTSLTDEQRNEFLKANNFRCSWGRLDFDNSYNHLSKDDAQLYASKGYELKKENFK</sequence>
<evidence type="ECO:0000259" key="1">
    <source>
        <dbReference type="Pfam" id="PF18138"/>
    </source>
</evidence>
<organism evidence="2 3">
    <name type="scientific">Cyclobacterium qasimii</name>
    <dbReference type="NCBI Taxonomy" id="1350429"/>
    <lineage>
        <taxon>Bacteria</taxon>
        <taxon>Pseudomonadati</taxon>
        <taxon>Bacteroidota</taxon>
        <taxon>Cytophagia</taxon>
        <taxon>Cytophagales</taxon>
        <taxon>Cyclobacteriaceae</taxon>
        <taxon>Cyclobacterium</taxon>
    </lineage>
</organism>
<reference evidence="2 3" key="1">
    <citation type="submission" date="2019-07" db="EMBL/GenBank/DDBJ databases">
        <title>Whole genome shotgun sequence of Cyclobacterium qasimii NBRC 106168.</title>
        <authorList>
            <person name="Hosoyama A."/>
            <person name="Uohara A."/>
            <person name="Ohji S."/>
            <person name="Ichikawa N."/>
        </authorList>
    </citation>
    <scope>NUCLEOTIDE SEQUENCE [LARGE SCALE GENOMIC DNA]</scope>
    <source>
        <strain evidence="2 3">NBRC 106168</strain>
    </source>
</reference>
<dbReference type="AlphaFoldDB" id="A0A512CII5"/>
<keyword evidence="3" id="KW-1185">Reference proteome</keyword>
<proteinExistence type="predicted"/>
<name>A0A512CII5_9BACT</name>
<gene>
    <name evidence="2" type="ORF">CQA01_45560</name>
</gene>
<dbReference type="Pfam" id="PF18138">
    <property type="entry name" value="bacHORMA_1"/>
    <property type="match status" value="1"/>
</dbReference>
<accession>A0A512CII5</accession>
<dbReference type="EMBL" id="BJYV01000035">
    <property type="protein sequence ID" value="GEO24022.1"/>
    <property type="molecule type" value="Genomic_DNA"/>
</dbReference>
<feature type="domain" description="Bacterial HORMA" evidence="1">
    <location>
        <begin position="1"/>
        <end position="170"/>
    </location>
</feature>